<dbReference type="GO" id="GO:0016836">
    <property type="term" value="F:hydro-lyase activity"/>
    <property type="evidence" value="ECO:0007669"/>
    <property type="project" value="TreeGrafter"/>
</dbReference>
<accession>T1IW35</accession>
<dbReference type="Proteomes" id="UP000014500">
    <property type="component" value="Unassembled WGS sequence"/>
</dbReference>
<dbReference type="GO" id="GO:0000287">
    <property type="term" value="F:magnesium ion binding"/>
    <property type="evidence" value="ECO:0007669"/>
    <property type="project" value="TreeGrafter"/>
</dbReference>
<sequence>HTDPDYSCAYVILTTNDKIEGNGFTFTLGRGTEIVTCAIKSMSKMVIGVKVKDIFDDFSTFWHKLTNDTQMRWVHVYIRLR</sequence>
<evidence type="ECO:0000313" key="5">
    <source>
        <dbReference type="Proteomes" id="UP000014500"/>
    </source>
</evidence>
<protein>
    <submittedName>
        <fullName evidence="4">Uncharacterized protein</fullName>
    </submittedName>
</protein>
<dbReference type="PANTHER" id="PTHR13794:SF58">
    <property type="entry name" value="MITOCHONDRIAL ENOLASE SUPERFAMILY MEMBER 1"/>
    <property type="match status" value="1"/>
</dbReference>
<keyword evidence="2" id="KW-0479">Metal-binding</keyword>
<reference evidence="4" key="2">
    <citation type="submission" date="2015-02" db="UniProtKB">
        <authorList>
            <consortium name="EnsemblMetazoa"/>
        </authorList>
    </citation>
    <scope>IDENTIFICATION</scope>
</reference>
<dbReference type="EnsemblMetazoa" id="SMAR005395-RA">
    <property type="protein sequence ID" value="SMAR005395-PA"/>
    <property type="gene ID" value="SMAR005395"/>
</dbReference>
<keyword evidence="5" id="KW-1185">Reference proteome</keyword>
<name>T1IW35_STRMM</name>
<reference evidence="5" key="1">
    <citation type="submission" date="2011-05" db="EMBL/GenBank/DDBJ databases">
        <authorList>
            <person name="Richards S.R."/>
            <person name="Qu J."/>
            <person name="Jiang H."/>
            <person name="Jhangiani S.N."/>
            <person name="Agravi P."/>
            <person name="Goodspeed R."/>
            <person name="Gross S."/>
            <person name="Mandapat C."/>
            <person name="Jackson L."/>
            <person name="Mathew T."/>
            <person name="Pu L."/>
            <person name="Thornton R."/>
            <person name="Saada N."/>
            <person name="Wilczek-Boney K.B."/>
            <person name="Lee S."/>
            <person name="Kovar C."/>
            <person name="Wu Y."/>
            <person name="Scherer S.E."/>
            <person name="Worley K.C."/>
            <person name="Muzny D.M."/>
            <person name="Gibbs R."/>
        </authorList>
    </citation>
    <scope>NUCLEOTIDE SEQUENCE</scope>
    <source>
        <strain evidence="5">Brora</strain>
    </source>
</reference>
<dbReference type="EMBL" id="JH431606">
    <property type="status" value="NOT_ANNOTATED_CDS"/>
    <property type="molecule type" value="Genomic_DNA"/>
</dbReference>
<dbReference type="SUPFAM" id="SSF54826">
    <property type="entry name" value="Enolase N-terminal domain-like"/>
    <property type="match status" value="1"/>
</dbReference>
<evidence type="ECO:0000256" key="3">
    <source>
        <dbReference type="ARBA" id="ARBA00022842"/>
    </source>
</evidence>
<keyword evidence="3" id="KW-0460">Magnesium</keyword>
<dbReference type="Gene3D" id="3.30.390.10">
    <property type="entry name" value="Enolase-like, N-terminal domain"/>
    <property type="match status" value="1"/>
</dbReference>
<evidence type="ECO:0000313" key="4">
    <source>
        <dbReference type="EnsemblMetazoa" id="SMAR005395-PA"/>
    </source>
</evidence>
<evidence type="ECO:0000256" key="1">
    <source>
        <dbReference type="ARBA" id="ARBA00001946"/>
    </source>
</evidence>
<dbReference type="STRING" id="126957.T1IW35"/>
<dbReference type="PANTHER" id="PTHR13794">
    <property type="entry name" value="ENOLASE SUPERFAMILY, MANDELATE RACEMASE"/>
    <property type="match status" value="1"/>
</dbReference>
<comment type="cofactor">
    <cofactor evidence="1">
        <name>Mg(2+)</name>
        <dbReference type="ChEBI" id="CHEBI:18420"/>
    </cofactor>
</comment>
<proteinExistence type="predicted"/>
<dbReference type="GO" id="GO:0016052">
    <property type="term" value="P:carbohydrate catabolic process"/>
    <property type="evidence" value="ECO:0007669"/>
    <property type="project" value="TreeGrafter"/>
</dbReference>
<evidence type="ECO:0000256" key="2">
    <source>
        <dbReference type="ARBA" id="ARBA00022723"/>
    </source>
</evidence>
<organism evidence="4 5">
    <name type="scientific">Strigamia maritima</name>
    <name type="common">European centipede</name>
    <name type="synonym">Geophilus maritimus</name>
    <dbReference type="NCBI Taxonomy" id="126957"/>
    <lineage>
        <taxon>Eukaryota</taxon>
        <taxon>Metazoa</taxon>
        <taxon>Ecdysozoa</taxon>
        <taxon>Arthropoda</taxon>
        <taxon>Myriapoda</taxon>
        <taxon>Chilopoda</taxon>
        <taxon>Pleurostigmophora</taxon>
        <taxon>Geophilomorpha</taxon>
        <taxon>Linotaeniidae</taxon>
        <taxon>Strigamia</taxon>
    </lineage>
</organism>
<dbReference type="InterPro" id="IPR029017">
    <property type="entry name" value="Enolase-like_N"/>
</dbReference>
<dbReference type="HOGENOM" id="CLU_2580767_0_0_1"/>
<dbReference type="AlphaFoldDB" id="T1IW35"/>
<dbReference type="InterPro" id="IPR046945">
    <property type="entry name" value="RHMD-like"/>
</dbReference>